<comment type="subcellular location">
    <subcellularLocation>
        <location evidence="1">Cytoplasm</location>
        <location evidence="1">Cytoskeleton</location>
    </subcellularLocation>
</comment>
<dbReference type="OMA" id="QTYELRM"/>
<evidence type="ECO:0000259" key="10">
    <source>
        <dbReference type="PROSITE" id="PS50053"/>
    </source>
</evidence>
<proteinExistence type="predicted"/>
<reference evidence="12" key="1">
    <citation type="submission" date="2025-08" db="UniProtKB">
        <authorList>
            <consortium name="Ensembl"/>
        </authorList>
    </citation>
    <scope>IDENTIFICATION</scope>
</reference>
<evidence type="ECO:0000256" key="4">
    <source>
        <dbReference type="ARBA" id="ARBA00023212"/>
    </source>
</evidence>
<evidence type="ECO:0000259" key="11">
    <source>
        <dbReference type="PROSITE" id="PS51399"/>
    </source>
</evidence>
<evidence type="ECO:0000256" key="3">
    <source>
        <dbReference type="ARBA" id="ARBA00023054"/>
    </source>
</evidence>
<dbReference type="InterPro" id="IPR029071">
    <property type="entry name" value="Ubiquitin-like_domsf"/>
</dbReference>
<reference evidence="12" key="2">
    <citation type="submission" date="2025-09" db="UniProtKB">
        <authorList>
            <consortium name="Ensembl"/>
        </authorList>
    </citation>
    <scope>IDENTIFICATION</scope>
</reference>
<dbReference type="InterPro" id="IPR001012">
    <property type="entry name" value="UBX_dom"/>
</dbReference>
<evidence type="ECO:0000256" key="2">
    <source>
        <dbReference type="ARBA" id="ARBA00022490"/>
    </source>
</evidence>
<feature type="domain" description="SEP" evidence="11">
    <location>
        <begin position="70"/>
        <end position="133"/>
    </location>
</feature>
<accession>A0A8D2J8I8</accession>
<keyword evidence="13" id="KW-1185">Reference proteome</keyword>
<comment type="function">
    <text evidence="5">May be involved in the reorganization of actin cytoskeleton mediated by RND1, RND2 and RND3. Promotes RHOA activation mediated by GNA12 and GNA13.</text>
</comment>
<dbReference type="InterPro" id="IPR036241">
    <property type="entry name" value="NSFL1C_SEP_dom_sf"/>
</dbReference>
<keyword evidence="3" id="KW-0175">Coiled coil</keyword>
<evidence type="ECO:0000256" key="7">
    <source>
        <dbReference type="ARBA" id="ARBA00073759"/>
    </source>
</evidence>
<organism evidence="12 13">
    <name type="scientific">Varanus komodoensis</name>
    <name type="common">Komodo dragon</name>
    <dbReference type="NCBI Taxonomy" id="61221"/>
    <lineage>
        <taxon>Eukaryota</taxon>
        <taxon>Metazoa</taxon>
        <taxon>Chordata</taxon>
        <taxon>Craniata</taxon>
        <taxon>Vertebrata</taxon>
        <taxon>Euteleostomi</taxon>
        <taxon>Lepidosauria</taxon>
        <taxon>Squamata</taxon>
        <taxon>Bifurcata</taxon>
        <taxon>Unidentata</taxon>
        <taxon>Episquamata</taxon>
        <taxon>Toxicofera</taxon>
        <taxon>Anguimorpha</taxon>
        <taxon>Paleoanguimorpha</taxon>
        <taxon>Varanoidea</taxon>
        <taxon>Varanidae</taxon>
        <taxon>Varanus</taxon>
    </lineage>
</organism>
<dbReference type="PROSITE" id="PS51399">
    <property type="entry name" value="SEP"/>
    <property type="match status" value="1"/>
</dbReference>
<dbReference type="Pfam" id="PF00789">
    <property type="entry name" value="UBX"/>
    <property type="match status" value="1"/>
</dbReference>
<dbReference type="InterPro" id="IPR012989">
    <property type="entry name" value="SEP_domain"/>
</dbReference>
<evidence type="ECO:0000256" key="6">
    <source>
        <dbReference type="ARBA" id="ARBA00062345"/>
    </source>
</evidence>
<protein>
    <recommendedName>
        <fullName evidence="7">UBX domain-containing protein 11</fullName>
    </recommendedName>
    <alternativeName>
        <fullName evidence="9">Socius</fullName>
    </alternativeName>
    <alternativeName>
        <fullName evidence="8">UBX domain-containing protein 5</fullName>
    </alternativeName>
</protein>
<dbReference type="InterPro" id="IPR000626">
    <property type="entry name" value="Ubiquitin-like_dom"/>
</dbReference>
<dbReference type="PROSITE" id="PS50053">
    <property type="entry name" value="UBIQUITIN_2"/>
    <property type="match status" value="1"/>
</dbReference>
<dbReference type="Gene3D" id="3.30.420.210">
    <property type="entry name" value="SEP domain"/>
    <property type="match status" value="1"/>
</dbReference>
<evidence type="ECO:0000256" key="8">
    <source>
        <dbReference type="ARBA" id="ARBA00075811"/>
    </source>
</evidence>
<dbReference type="PANTHER" id="PTHR23333">
    <property type="entry name" value="UBX DOMAIN CONTAINING PROTEIN"/>
    <property type="match status" value="1"/>
</dbReference>
<keyword evidence="2" id="KW-0963">Cytoplasm</keyword>
<dbReference type="GO" id="GO:0043130">
    <property type="term" value="F:ubiquitin binding"/>
    <property type="evidence" value="ECO:0007669"/>
    <property type="project" value="TreeGrafter"/>
</dbReference>
<comment type="subunit">
    <text evidence="6">Interacts with GNA12, GNA13, RND1, RND2 and RND3.</text>
</comment>
<evidence type="ECO:0000256" key="5">
    <source>
        <dbReference type="ARBA" id="ARBA00059434"/>
    </source>
</evidence>
<dbReference type="Ensembl" id="ENSVKKT00000008419.1">
    <property type="protein sequence ID" value="ENSVKKP00000008206.1"/>
    <property type="gene ID" value="ENSVKKG00000005844.1"/>
</dbReference>
<dbReference type="CDD" id="cd17077">
    <property type="entry name" value="UBX_UBXN11"/>
    <property type="match status" value="1"/>
</dbReference>
<feature type="domain" description="Ubiquitin-like" evidence="10">
    <location>
        <begin position="221"/>
        <end position="289"/>
    </location>
</feature>
<dbReference type="SUPFAM" id="SSF54236">
    <property type="entry name" value="Ubiquitin-like"/>
    <property type="match status" value="1"/>
</dbReference>
<name>A0A8D2J8I8_VARKO</name>
<dbReference type="PANTHER" id="PTHR23333:SF4">
    <property type="entry name" value="UBX DOMAIN-CONTAINING PROTEIN 11"/>
    <property type="match status" value="1"/>
</dbReference>
<dbReference type="AlphaFoldDB" id="A0A8D2J8I8"/>
<dbReference type="Gene3D" id="3.10.20.90">
    <property type="entry name" value="Phosphatidylinositol 3-kinase Catalytic Subunit, Chain A, domain 1"/>
    <property type="match status" value="1"/>
</dbReference>
<evidence type="ECO:0000256" key="1">
    <source>
        <dbReference type="ARBA" id="ARBA00004245"/>
    </source>
</evidence>
<dbReference type="GO" id="GO:0043161">
    <property type="term" value="P:proteasome-mediated ubiquitin-dependent protein catabolic process"/>
    <property type="evidence" value="ECO:0007669"/>
    <property type="project" value="TreeGrafter"/>
</dbReference>
<dbReference type="GO" id="GO:0005856">
    <property type="term" value="C:cytoskeleton"/>
    <property type="evidence" value="ECO:0007669"/>
    <property type="project" value="UniProtKB-SubCell"/>
</dbReference>
<dbReference type="FunFam" id="3.30.420.210:FF:000003">
    <property type="entry name" value="UBX domain protein 11"/>
    <property type="match status" value="1"/>
</dbReference>
<evidence type="ECO:0000313" key="12">
    <source>
        <dbReference type="Ensembl" id="ENSVKKP00000008206.1"/>
    </source>
</evidence>
<dbReference type="SMART" id="SM00166">
    <property type="entry name" value="UBX"/>
    <property type="match status" value="1"/>
</dbReference>
<keyword evidence="4" id="KW-0206">Cytoskeleton</keyword>
<dbReference type="Proteomes" id="UP000694545">
    <property type="component" value="Unplaced"/>
</dbReference>
<dbReference type="Pfam" id="PF08059">
    <property type="entry name" value="SEP"/>
    <property type="match status" value="1"/>
</dbReference>
<evidence type="ECO:0000256" key="9">
    <source>
        <dbReference type="ARBA" id="ARBA00081109"/>
    </source>
</evidence>
<sequence>SQPNLPHRVLPGIVLPLVMFPFSVVGDAIISEPSINFDLIFENLKDLNALAGEGMSKIEHTSGGARLRQMDSVPLTFYRNGIVMFNGPFRSYEEPSTQQCLRDLMDGYFPSELQRYFPDGVPFQVSFLNVLFQERQLPAVFSGKGHIIGHSEPSPKLTAEQFLSKLPPSLIRDGHVIDVREEVKQTLQGSSGAPSHEVVLVETPSLVAMRNRYSTAAPSVATLRIKSENGEKTYIIKMLFSETVGDLRQHLAQKVEPYEILSTFPIRVYNDDSMTLEECGLVPNASLLLRKKGPLAKSQGTDCIGSQ</sequence>
<evidence type="ECO:0000313" key="13">
    <source>
        <dbReference type="Proteomes" id="UP000694545"/>
    </source>
</evidence>
<dbReference type="SUPFAM" id="SSF102848">
    <property type="entry name" value="NSFL1 (p97 ATPase) cofactor p47, SEP domain"/>
    <property type="match status" value="1"/>
</dbReference>